<accession>A0A9X9LKN3</accession>
<proteinExistence type="inferred from homology"/>
<dbReference type="PANTHER" id="PTHR10956">
    <property type="entry name" value="60S RIBOSOMAL PROTEIN L31"/>
    <property type="match status" value="1"/>
</dbReference>
<dbReference type="SUPFAM" id="SSF54575">
    <property type="entry name" value="Ribosomal protein L31e"/>
    <property type="match status" value="1"/>
</dbReference>
<dbReference type="Pfam" id="PF01198">
    <property type="entry name" value="Ribosomal_L31e"/>
    <property type="match status" value="1"/>
</dbReference>
<dbReference type="InterPro" id="IPR000054">
    <property type="entry name" value="Ribosomal_eL31"/>
</dbReference>
<dbReference type="EMBL" id="CYRY02006012">
    <property type="protein sequence ID" value="VCW70544.1"/>
    <property type="molecule type" value="Genomic_DNA"/>
</dbReference>
<dbReference type="Gene3D" id="3.10.440.10">
    <property type="match status" value="1"/>
</dbReference>
<keyword evidence="5" id="KW-1185">Reference proteome</keyword>
<comment type="caution">
    <text evidence="4">The sequence shown here is derived from an EMBL/GenBank/DDBJ whole genome shotgun (WGS) entry which is preliminary data.</text>
</comment>
<dbReference type="SMART" id="SM01380">
    <property type="entry name" value="Ribosomal_L31e"/>
    <property type="match status" value="1"/>
</dbReference>
<comment type="similarity">
    <text evidence="1">Belongs to the eukaryotic ribosomal protein eL31 family.</text>
</comment>
<name>A0A9X9LKN3_GULGU</name>
<sequence length="84" mass="9531">MAPAKKGGKKGFSAIIEVVIRKKSISIHKHIHRVGFKKHAPQALKRIPKFAMKDMGTPDVHTDTRLHKVVWTRVIRNASCHFLV</sequence>
<evidence type="ECO:0008006" key="6">
    <source>
        <dbReference type="Google" id="ProtNLM"/>
    </source>
</evidence>
<gene>
    <name evidence="4" type="ORF">BN2614_LOCUS1</name>
</gene>
<evidence type="ECO:0000256" key="3">
    <source>
        <dbReference type="ARBA" id="ARBA00023274"/>
    </source>
</evidence>
<dbReference type="PANTHER" id="PTHR10956:SF0">
    <property type="entry name" value="60S RIBOSOMAL PROTEIN L31"/>
    <property type="match status" value="1"/>
</dbReference>
<evidence type="ECO:0000313" key="5">
    <source>
        <dbReference type="Proteomes" id="UP000269945"/>
    </source>
</evidence>
<evidence type="ECO:0000256" key="1">
    <source>
        <dbReference type="ARBA" id="ARBA00010808"/>
    </source>
</evidence>
<keyword evidence="3" id="KW-0687">Ribonucleoprotein</keyword>
<reference evidence="4 5" key="1">
    <citation type="submission" date="2018-10" db="EMBL/GenBank/DDBJ databases">
        <authorList>
            <person name="Ekblom R."/>
            <person name="Jareborg N."/>
        </authorList>
    </citation>
    <scope>NUCLEOTIDE SEQUENCE [LARGE SCALE GENOMIC DNA]</scope>
    <source>
        <tissue evidence="4">Muscle</tissue>
    </source>
</reference>
<dbReference type="Proteomes" id="UP000269945">
    <property type="component" value="Unassembled WGS sequence"/>
</dbReference>
<keyword evidence="2" id="KW-0689">Ribosomal protein</keyword>
<evidence type="ECO:0000256" key="2">
    <source>
        <dbReference type="ARBA" id="ARBA00022980"/>
    </source>
</evidence>
<dbReference type="InterPro" id="IPR023621">
    <property type="entry name" value="Ribosomal_eL31_dom_sf"/>
</dbReference>
<dbReference type="AlphaFoldDB" id="A0A9X9LKN3"/>
<dbReference type="GO" id="GO:0002181">
    <property type="term" value="P:cytoplasmic translation"/>
    <property type="evidence" value="ECO:0007669"/>
    <property type="project" value="TreeGrafter"/>
</dbReference>
<dbReference type="GO" id="GO:0003735">
    <property type="term" value="F:structural constituent of ribosome"/>
    <property type="evidence" value="ECO:0007669"/>
    <property type="project" value="InterPro"/>
</dbReference>
<organism evidence="4 5">
    <name type="scientific">Gulo gulo</name>
    <name type="common">Wolverine</name>
    <name type="synonym">Gluton</name>
    <dbReference type="NCBI Taxonomy" id="48420"/>
    <lineage>
        <taxon>Eukaryota</taxon>
        <taxon>Metazoa</taxon>
        <taxon>Chordata</taxon>
        <taxon>Craniata</taxon>
        <taxon>Vertebrata</taxon>
        <taxon>Euteleostomi</taxon>
        <taxon>Mammalia</taxon>
        <taxon>Eutheria</taxon>
        <taxon>Laurasiatheria</taxon>
        <taxon>Carnivora</taxon>
        <taxon>Caniformia</taxon>
        <taxon>Musteloidea</taxon>
        <taxon>Mustelidae</taxon>
        <taxon>Guloninae</taxon>
        <taxon>Gulo</taxon>
    </lineage>
</organism>
<dbReference type="GO" id="GO:0022625">
    <property type="term" value="C:cytosolic large ribosomal subunit"/>
    <property type="evidence" value="ECO:0007669"/>
    <property type="project" value="TreeGrafter"/>
</dbReference>
<protein>
    <recommendedName>
        <fullName evidence="6">60S ribosomal protein L31</fullName>
    </recommendedName>
</protein>
<evidence type="ECO:0000313" key="4">
    <source>
        <dbReference type="EMBL" id="VCW70544.1"/>
    </source>
</evidence>